<keyword evidence="3" id="KW-1134">Transmembrane beta strand</keyword>
<dbReference type="CDD" id="cd07185">
    <property type="entry name" value="OmpA_C-like"/>
    <property type="match status" value="1"/>
</dbReference>
<sequence>MREENKRWLKRSLKNKVRITAGVIIGFMITGGLSFAEKITVEELEHKENSIEFAKSPYDATDKQKWNHKLFTITNGKHPGKVYLNYSKLVCDSKAVCEKKEFKKFDSLDLSELKRIDETILVQEGYCYSIPIKDELILKDLTINGDLNLSGLKEINSVEDLKKKYAESDYVEKNTMNYEQYKKDKAENFGKIMRSENDMSINNNTVSGNIVIGVEELDRRLDLSNNKVGGKINLDKLTSAASMNNSFENTEAGKVDLSNLKTIKNAKKTFLNSKIKEIDMSKLDISLADGYVDLSMMLDNAESDKVSFGKITNENVYKAEGEDNNTLGDISKIKDFNFIYNDVNGESILDLIEYKEKKYFVVPYDKYVNNSWKSENNANLRENNYAKLNPYAFNNRLYDRIYYKNQYESGKEKLIEDTRYIILESPLYEDKRKVTVQDLIDMGKLIGINLNEDHTGLKLDPKAAAGKLSEGADINNPKGILVTDTKVKEALENISSGGSNSKSIENNKAGIANAMAVANIPQVSADKLLSIGVGAGYYNKQGAIAVGISGQDRGKNVVFKVSSGVDFKGNFSVGAGINYSFMENKKEVNNINPDLRKTIEKQDEKTKKAIEEALAKQEKRHRKEMQQLIYQFKNGDINNYNPGYEIYSVLGFRFDKFNLTNELVMQLNSILSKANISSDSKIEVIGFTDLNGSDKYNLKLGLNRAMSVKKYLISMGVPSDIIEIKSRGINEINGLESVKLRRVDIIIK</sequence>
<dbReference type="Gene3D" id="3.30.1300.30">
    <property type="entry name" value="GSPII I/J protein-like"/>
    <property type="match status" value="1"/>
</dbReference>
<dbReference type="Gene3D" id="3.30.1330.60">
    <property type="entry name" value="OmpA-like domain"/>
    <property type="match status" value="1"/>
</dbReference>
<feature type="domain" description="OmpA-like" evidence="10">
    <location>
        <begin position="639"/>
        <end position="748"/>
    </location>
</feature>
<dbReference type="SUPFAM" id="SSF103088">
    <property type="entry name" value="OmpA-like"/>
    <property type="match status" value="1"/>
</dbReference>
<evidence type="ECO:0000256" key="9">
    <source>
        <dbReference type="SAM" id="Coils"/>
    </source>
</evidence>
<dbReference type="InterPro" id="IPR045584">
    <property type="entry name" value="Pilin-like"/>
</dbReference>
<dbReference type="Pfam" id="PF03895">
    <property type="entry name" value="YadA_anchor"/>
    <property type="match status" value="1"/>
</dbReference>
<dbReference type="InterPro" id="IPR006664">
    <property type="entry name" value="OMP_bac"/>
</dbReference>
<organism evidence="11 12">
    <name type="scientific">Oceanivirga miroungae</name>
    <dbReference type="NCBI Taxonomy" id="1130046"/>
    <lineage>
        <taxon>Bacteria</taxon>
        <taxon>Fusobacteriati</taxon>
        <taxon>Fusobacteriota</taxon>
        <taxon>Fusobacteriia</taxon>
        <taxon>Fusobacteriales</taxon>
        <taxon>Leptotrichiaceae</taxon>
        <taxon>Oceanivirga</taxon>
    </lineage>
</organism>
<proteinExistence type="predicted"/>
<evidence type="ECO:0000256" key="8">
    <source>
        <dbReference type="PROSITE-ProRule" id="PRU00473"/>
    </source>
</evidence>
<evidence type="ECO:0000313" key="12">
    <source>
        <dbReference type="Proteomes" id="UP000419017"/>
    </source>
</evidence>
<dbReference type="InterPro" id="IPR006665">
    <property type="entry name" value="OmpA-like"/>
</dbReference>
<keyword evidence="6 8" id="KW-0472">Membrane</keyword>
<keyword evidence="7" id="KW-0998">Cell outer membrane</keyword>
<dbReference type="PROSITE" id="PS51123">
    <property type="entry name" value="OMPA_2"/>
    <property type="match status" value="1"/>
</dbReference>
<dbReference type="AlphaFoldDB" id="A0A6I8MCY0"/>
<dbReference type="EMBL" id="CABWIB010000001">
    <property type="protein sequence ID" value="VWL84991.1"/>
    <property type="molecule type" value="Genomic_DNA"/>
</dbReference>
<keyword evidence="4" id="KW-0812">Transmembrane</keyword>
<name>A0A6I8MCY0_9FUSO</name>
<evidence type="ECO:0000259" key="10">
    <source>
        <dbReference type="PROSITE" id="PS51123"/>
    </source>
</evidence>
<dbReference type="Proteomes" id="UP000419017">
    <property type="component" value="Unassembled WGS sequence"/>
</dbReference>
<dbReference type="SUPFAM" id="SSF54523">
    <property type="entry name" value="Pili subunits"/>
    <property type="match status" value="1"/>
</dbReference>
<evidence type="ECO:0000256" key="2">
    <source>
        <dbReference type="ARBA" id="ARBA00004442"/>
    </source>
</evidence>
<keyword evidence="12" id="KW-1185">Reference proteome</keyword>
<dbReference type="InterPro" id="IPR050330">
    <property type="entry name" value="Bact_OuterMem_StrucFunc"/>
</dbReference>
<evidence type="ECO:0000256" key="3">
    <source>
        <dbReference type="ARBA" id="ARBA00022452"/>
    </source>
</evidence>
<dbReference type="GO" id="GO:0009279">
    <property type="term" value="C:cell outer membrane"/>
    <property type="evidence" value="ECO:0007669"/>
    <property type="project" value="UniProtKB-SubCell"/>
</dbReference>
<evidence type="ECO:0000313" key="11">
    <source>
        <dbReference type="EMBL" id="VWL84991.1"/>
    </source>
</evidence>
<dbReference type="InterPro" id="IPR036737">
    <property type="entry name" value="OmpA-like_sf"/>
</dbReference>
<dbReference type="InterPro" id="IPR005594">
    <property type="entry name" value="YadA_C"/>
</dbReference>
<comment type="subcellular location">
    <subcellularLocation>
        <location evidence="2">Cell outer membrane</location>
    </subcellularLocation>
    <subcellularLocation>
        <location evidence="1">Cell surface</location>
    </subcellularLocation>
</comment>
<keyword evidence="5" id="KW-0732">Signal</keyword>
<dbReference type="Pfam" id="PF00691">
    <property type="entry name" value="OmpA"/>
    <property type="match status" value="1"/>
</dbReference>
<feature type="coiled-coil region" evidence="9">
    <location>
        <begin position="600"/>
        <end position="627"/>
    </location>
</feature>
<dbReference type="PANTHER" id="PTHR30329:SF21">
    <property type="entry name" value="LIPOPROTEIN YIAD-RELATED"/>
    <property type="match status" value="1"/>
</dbReference>
<evidence type="ECO:0000256" key="5">
    <source>
        <dbReference type="ARBA" id="ARBA00022729"/>
    </source>
</evidence>
<gene>
    <name evidence="11" type="ORF">OMES3154_00263</name>
</gene>
<evidence type="ECO:0000256" key="7">
    <source>
        <dbReference type="ARBA" id="ARBA00023237"/>
    </source>
</evidence>
<reference evidence="11 12" key="1">
    <citation type="submission" date="2019-10" db="EMBL/GenBank/DDBJ databases">
        <authorList>
            <person name="Blom J."/>
        </authorList>
    </citation>
    <scope>NUCLEOTIDE SEQUENCE [LARGE SCALE GENOMIC DNA]</scope>
    <source>
        <strain evidence="11 12">ES3154-GLU</strain>
    </source>
</reference>
<dbReference type="PANTHER" id="PTHR30329">
    <property type="entry name" value="STATOR ELEMENT OF FLAGELLAR MOTOR COMPLEX"/>
    <property type="match status" value="1"/>
</dbReference>
<dbReference type="GO" id="GO:0009986">
    <property type="term" value="C:cell surface"/>
    <property type="evidence" value="ECO:0007669"/>
    <property type="project" value="UniProtKB-SubCell"/>
</dbReference>
<keyword evidence="9" id="KW-0175">Coiled coil</keyword>
<dbReference type="PRINTS" id="PR01021">
    <property type="entry name" value="OMPADOMAIN"/>
</dbReference>
<accession>A0A6I8MCY0</accession>
<evidence type="ECO:0000256" key="6">
    <source>
        <dbReference type="ARBA" id="ARBA00023136"/>
    </source>
</evidence>
<evidence type="ECO:0000256" key="1">
    <source>
        <dbReference type="ARBA" id="ARBA00004241"/>
    </source>
</evidence>
<protein>
    <submittedName>
        <fullName evidence="11">Outer membrane protein A</fullName>
    </submittedName>
</protein>
<evidence type="ECO:0000256" key="4">
    <source>
        <dbReference type="ARBA" id="ARBA00022692"/>
    </source>
</evidence>